<dbReference type="RefSeq" id="WP_330792996.1">
    <property type="nucleotide sequence ID" value="NZ_JAZEWV010000002.1"/>
</dbReference>
<organism evidence="1 2">
    <name type="scientific">Actinacidiphila polyblastidii</name>
    <dbReference type="NCBI Taxonomy" id="3110430"/>
    <lineage>
        <taxon>Bacteria</taxon>
        <taxon>Bacillati</taxon>
        <taxon>Actinomycetota</taxon>
        <taxon>Actinomycetes</taxon>
        <taxon>Kitasatosporales</taxon>
        <taxon>Streptomycetaceae</taxon>
        <taxon>Actinacidiphila</taxon>
    </lineage>
</organism>
<name>A0ABU7P5N4_9ACTN</name>
<proteinExistence type="predicted"/>
<gene>
    <name evidence="1" type="ORF">V2S66_03870</name>
</gene>
<keyword evidence="2" id="KW-1185">Reference proteome</keyword>
<dbReference type="Proteomes" id="UP001344658">
    <property type="component" value="Unassembled WGS sequence"/>
</dbReference>
<evidence type="ECO:0000313" key="2">
    <source>
        <dbReference type="Proteomes" id="UP001344658"/>
    </source>
</evidence>
<evidence type="ECO:0000313" key="1">
    <source>
        <dbReference type="EMBL" id="MEE4541106.1"/>
    </source>
</evidence>
<dbReference type="EMBL" id="JAZEWV010000002">
    <property type="protein sequence ID" value="MEE4541106.1"/>
    <property type="molecule type" value="Genomic_DNA"/>
</dbReference>
<comment type="caution">
    <text evidence="1">The sequence shown here is derived from an EMBL/GenBank/DDBJ whole genome shotgun (WGS) entry which is preliminary data.</text>
</comment>
<accession>A0ABU7P5N4</accession>
<protein>
    <submittedName>
        <fullName evidence="1">Uncharacterized protein</fullName>
    </submittedName>
</protein>
<reference evidence="1 2" key="1">
    <citation type="submission" date="2023-12" db="EMBL/GenBank/DDBJ databases">
        <title>Streptomyces sp. V4-01.</title>
        <authorList>
            <person name="Somphong A."/>
            <person name="Phongsopitanun W."/>
        </authorList>
    </citation>
    <scope>NUCLEOTIDE SEQUENCE [LARGE SCALE GENOMIC DNA]</scope>
    <source>
        <strain evidence="1 2">V4-01</strain>
    </source>
</reference>
<sequence>MTKGLTSLGKLAELYKAGGLLKIGVEGVRGAVTGLRNSAAAIRALGRLPSALRAGLQGMTEVDRLLQTGGELRRVRGRRSTGFRTPKFNR</sequence>